<accession>A0A9P1H8N4</accession>
<dbReference type="GO" id="GO:0031145">
    <property type="term" value="P:anaphase-promoting complex-dependent catabolic process"/>
    <property type="evidence" value="ECO:0007669"/>
    <property type="project" value="InterPro"/>
</dbReference>
<keyword evidence="3" id="KW-1185">Reference proteome</keyword>
<gene>
    <name evidence="2" type="ORF">PPNO1_LOCUS6860</name>
</gene>
<dbReference type="AlphaFoldDB" id="A0A9P1H8N4"/>
<dbReference type="EMBL" id="CALLCH030000016">
    <property type="protein sequence ID" value="CAI4217244.1"/>
    <property type="molecule type" value="Genomic_DNA"/>
</dbReference>
<evidence type="ECO:0000313" key="2">
    <source>
        <dbReference type="EMBL" id="CAI4217244.1"/>
    </source>
</evidence>
<dbReference type="OrthoDB" id="5320532at2759"/>
<feature type="region of interest" description="Disordered" evidence="1">
    <location>
        <begin position="36"/>
        <end position="64"/>
    </location>
</feature>
<dbReference type="Pfam" id="PF05841">
    <property type="entry name" value="Apc15p"/>
    <property type="match status" value="1"/>
</dbReference>
<feature type="region of interest" description="Disordered" evidence="1">
    <location>
        <begin position="319"/>
        <end position="369"/>
    </location>
</feature>
<evidence type="ECO:0000313" key="3">
    <source>
        <dbReference type="Proteomes" id="UP000838763"/>
    </source>
</evidence>
<dbReference type="Proteomes" id="UP000838763">
    <property type="component" value="Unassembled WGS sequence"/>
</dbReference>
<reference evidence="2" key="1">
    <citation type="submission" date="2022-11" db="EMBL/GenBank/DDBJ databases">
        <authorList>
            <person name="Scott C."/>
            <person name="Bruce N."/>
        </authorList>
    </citation>
    <scope>NUCLEOTIDE SEQUENCE</scope>
</reference>
<comment type="caution">
    <text evidence="2">The sequence shown here is derived from an EMBL/GenBank/DDBJ whole genome shotgun (WGS) entry which is preliminary data.</text>
</comment>
<feature type="compositionally biased region" description="Acidic residues" evidence="1">
    <location>
        <begin position="166"/>
        <end position="177"/>
    </location>
</feature>
<proteinExistence type="predicted"/>
<organism evidence="2 3">
    <name type="scientific">Parascedosporium putredinis</name>
    <dbReference type="NCBI Taxonomy" id="1442378"/>
    <lineage>
        <taxon>Eukaryota</taxon>
        <taxon>Fungi</taxon>
        <taxon>Dikarya</taxon>
        <taxon>Ascomycota</taxon>
        <taxon>Pezizomycotina</taxon>
        <taxon>Sordariomycetes</taxon>
        <taxon>Hypocreomycetidae</taxon>
        <taxon>Microascales</taxon>
        <taxon>Microascaceae</taxon>
        <taxon>Parascedosporium</taxon>
    </lineage>
</organism>
<feature type="compositionally biased region" description="Acidic residues" evidence="1">
    <location>
        <begin position="242"/>
        <end position="252"/>
    </location>
</feature>
<feature type="compositionally biased region" description="Acidic residues" evidence="1">
    <location>
        <begin position="197"/>
        <end position="207"/>
    </location>
</feature>
<sequence>MRAILHAGFGCTGVPDPKGLAPLPLVHIFKTASSTAPPIPDGAAGPNGANPQDPNHRRAAGLQQQQHQQYHHHLAVERSQLARLRADEQYMERRRINVQNFGSGWLKPAGVAKTLHQMREERREQEEHQEALRREALAQELAEAEAAGQEELLDDEDGAAEEAQLDEAPDLDDEIPEADGMSLGFGSDSDAGSSTVPDEDGSEAEDEDVRREQAQNDLLTAGMRRTADAFREALARGHADPAEDVYGPDDDLHEGLNNHMLDEEDFLADSLVEGGEDMNLDADLDEEIPEMEFSGYEHTDSDAELTSSEEDYSEMRIAHQTTTLAPPQSPTLRARPREEPRASMGLNSILSHESSFMDSSPAMRGGRRP</sequence>
<dbReference type="GO" id="GO:0005680">
    <property type="term" value="C:anaphase-promoting complex"/>
    <property type="evidence" value="ECO:0007669"/>
    <property type="project" value="InterPro"/>
</dbReference>
<feature type="region of interest" description="Disordered" evidence="1">
    <location>
        <begin position="236"/>
        <end position="256"/>
    </location>
</feature>
<evidence type="ECO:0000256" key="1">
    <source>
        <dbReference type="SAM" id="MobiDB-lite"/>
    </source>
</evidence>
<protein>
    <recommendedName>
        <fullName evidence="4">Anaphase-promoting complex, subunit 15/MND2</fullName>
    </recommendedName>
</protein>
<dbReference type="InterPro" id="IPR008402">
    <property type="entry name" value="APC_su15/mnd2"/>
</dbReference>
<evidence type="ECO:0008006" key="4">
    <source>
        <dbReference type="Google" id="ProtNLM"/>
    </source>
</evidence>
<name>A0A9P1H8N4_9PEZI</name>
<feature type="region of interest" description="Disordered" evidence="1">
    <location>
        <begin position="166"/>
        <end position="222"/>
    </location>
</feature>
<feature type="compositionally biased region" description="Polar residues" evidence="1">
    <location>
        <begin position="345"/>
        <end position="358"/>
    </location>
</feature>